<feature type="domain" description="Cytochrome oxidase subunit II transmembrane region profile" evidence="15">
    <location>
        <begin position="53"/>
        <end position="150"/>
    </location>
</feature>
<keyword evidence="12" id="KW-0479">Metal-binding</keyword>
<evidence type="ECO:0000259" key="14">
    <source>
        <dbReference type="PROSITE" id="PS50857"/>
    </source>
</evidence>
<dbReference type="PANTHER" id="PTHR22888">
    <property type="entry name" value="CYTOCHROME C OXIDASE, SUBUNIT II"/>
    <property type="match status" value="1"/>
</dbReference>
<evidence type="ECO:0000256" key="2">
    <source>
        <dbReference type="ARBA" id="ARBA00007866"/>
    </source>
</evidence>
<evidence type="ECO:0000256" key="3">
    <source>
        <dbReference type="ARBA" id="ARBA00022448"/>
    </source>
</evidence>
<keyword evidence="12" id="KW-0186">Copper</keyword>
<reference evidence="17 18" key="1">
    <citation type="submission" date="2019-04" db="EMBL/GenBank/DDBJ databases">
        <title>Lewinella litorea sp. nov., isolated from a marine sand.</title>
        <authorList>
            <person name="Yoon J.-H."/>
        </authorList>
    </citation>
    <scope>NUCLEOTIDE SEQUENCE [LARGE SCALE GENOMIC DNA]</scope>
    <source>
        <strain evidence="17 18">HSMS-39</strain>
    </source>
</reference>
<comment type="similarity">
    <text evidence="2 11">Belongs to the cytochrome c oxidase subunit 2 family.</text>
</comment>
<keyword evidence="17" id="KW-0969">Cilium</keyword>
<dbReference type="SUPFAM" id="SSF103088">
    <property type="entry name" value="OmpA-like"/>
    <property type="match status" value="1"/>
</dbReference>
<keyword evidence="6" id="KW-1278">Translocase</keyword>
<dbReference type="PRINTS" id="PR01166">
    <property type="entry name" value="CYCOXIDASEII"/>
</dbReference>
<keyword evidence="17" id="KW-0282">Flagellum</keyword>
<dbReference type="InterPro" id="IPR008972">
    <property type="entry name" value="Cupredoxin"/>
</dbReference>
<comment type="function">
    <text evidence="12">Subunits I and II form the functional core of the enzyme complex. Electrons originating in cytochrome c are transferred via heme a and Cu(A) to the binuclear center formed by heme a3 and Cu(B).</text>
</comment>
<comment type="catalytic activity">
    <reaction evidence="12">
        <text>4 Fe(II)-[cytochrome c] + O2 + 8 H(+)(in) = 4 Fe(III)-[cytochrome c] + 2 H2O + 4 H(+)(out)</text>
        <dbReference type="Rhea" id="RHEA:11436"/>
        <dbReference type="Rhea" id="RHEA-COMP:10350"/>
        <dbReference type="Rhea" id="RHEA-COMP:14399"/>
        <dbReference type="ChEBI" id="CHEBI:15377"/>
        <dbReference type="ChEBI" id="CHEBI:15378"/>
        <dbReference type="ChEBI" id="CHEBI:15379"/>
        <dbReference type="ChEBI" id="CHEBI:29033"/>
        <dbReference type="ChEBI" id="CHEBI:29034"/>
        <dbReference type="EC" id="7.1.1.9"/>
    </reaction>
</comment>
<dbReference type="InterPro" id="IPR011759">
    <property type="entry name" value="Cyt_c_oxidase_su2_TM_dom"/>
</dbReference>
<dbReference type="Pfam" id="PF00691">
    <property type="entry name" value="OmpA"/>
    <property type="match status" value="1"/>
</dbReference>
<evidence type="ECO:0000313" key="18">
    <source>
        <dbReference type="Proteomes" id="UP000308528"/>
    </source>
</evidence>
<evidence type="ECO:0000256" key="4">
    <source>
        <dbReference type="ARBA" id="ARBA00022660"/>
    </source>
</evidence>
<dbReference type="OrthoDB" id="9781261at2"/>
<dbReference type="GO" id="GO:0042773">
    <property type="term" value="P:ATP synthesis coupled electron transport"/>
    <property type="evidence" value="ECO:0007669"/>
    <property type="project" value="TreeGrafter"/>
</dbReference>
<sequence>MLLIIVQVARVRDLAKKLRGSEEVEAKATKSTGYGLLFFMVALLVITTASAYYYKNYILGFGPHASASLHGEEIDSMMKWTLGVTYVTYILTHIALFYYAYKYRSRKGRKAQYMSHNNTVELVWTGIPAIVMTFLVVGGLDAWNEIMSDVGEDDNYMEIQASGRQFYWQMRYPGPDGLLGRTDFRLISGNNPLGQDWTDPKNHDDILVNDVTLPVDQKVRVRITAVDVLHDFYLPQFRVKMDAVPGLPTYFVFTPRTTTKEWRKGLSEYEEYQGIDPESDSGQQLWETRNFELACAELCGIGHWSMARTVTILEQDEFDTWYAGQTPYYEANIMGTDADPLFMADVKERRNAFNEAIGQAIATPANDDNFISLDHVNFEDGTADLTGDSEYQLNDLIGYLEDNDGVGVMLMGHAGNGAEETENVSLSTQRAEAIRTYLIDAGIDANRLRSRGYGSTQLMTTSGGEAAESRNSLIEIYITEGGVSEPQAPDLSSK</sequence>
<evidence type="ECO:0000256" key="11">
    <source>
        <dbReference type="RuleBase" id="RU000456"/>
    </source>
</evidence>
<evidence type="ECO:0000256" key="12">
    <source>
        <dbReference type="RuleBase" id="RU004024"/>
    </source>
</evidence>
<keyword evidence="4 11" id="KW-0679">Respiratory chain</keyword>
<protein>
    <recommendedName>
        <fullName evidence="12">Cytochrome c oxidase subunit 2</fullName>
        <ecNumber evidence="12">7.1.1.9</ecNumber>
    </recommendedName>
</protein>
<dbReference type="Pfam" id="PF00116">
    <property type="entry name" value="COX2"/>
    <property type="match status" value="1"/>
</dbReference>
<dbReference type="InterPro" id="IPR045187">
    <property type="entry name" value="CcO_II"/>
</dbReference>
<dbReference type="GO" id="GO:0005507">
    <property type="term" value="F:copper ion binding"/>
    <property type="evidence" value="ECO:0007669"/>
    <property type="project" value="InterPro"/>
</dbReference>
<dbReference type="Gene3D" id="3.30.1330.60">
    <property type="entry name" value="OmpA-like domain"/>
    <property type="match status" value="1"/>
</dbReference>
<feature type="transmembrane region" description="Helical" evidence="13">
    <location>
        <begin position="34"/>
        <end position="54"/>
    </location>
</feature>
<dbReference type="SUPFAM" id="SSF49503">
    <property type="entry name" value="Cupredoxins"/>
    <property type="match status" value="1"/>
</dbReference>
<dbReference type="Gene3D" id="1.10.287.90">
    <property type="match status" value="1"/>
</dbReference>
<keyword evidence="7 11" id="KW-0249">Electron transport</keyword>
<feature type="domain" description="Cytochrome oxidase subunit II copper A binding" evidence="14">
    <location>
        <begin position="154"/>
        <end position="324"/>
    </location>
</feature>
<name>A0A4S4NSB4_9BACT</name>
<feature type="transmembrane region" description="Helical" evidence="13">
    <location>
        <begin position="122"/>
        <end position="143"/>
    </location>
</feature>
<keyword evidence="18" id="KW-1185">Reference proteome</keyword>
<gene>
    <name evidence="17" type="ORF">E4021_03930</name>
</gene>
<dbReference type="SUPFAM" id="SSF81464">
    <property type="entry name" value="Cytochrome c oxidase subunit II-like, transmembrane region"/>
    <property type="match status" value="1"/>
</dbReference>
<proteinExistence type="inferred from homology"/>
<dbReference type="Proteomes" id="UP000308528">
    <property type="component" value="Unassembled WGS sequence"/>
</dbReference>
<evidence type="ECO:0000313" key="17">
    <source>
        <dbReference type="EMBL" id="THH42117.1"/>
    </source>
</evidence>
<evidence type="ECO:0000256" key="13">
    <source>
        <dbReference type="SAM" id="Phobius"/>
    </source>
</evidence>
<dbReference type="GO" id="GO:0004129">
    <property type="term" value="F:cytochrome-c oxidase activity"/>
    <property type="evidence" value="ECO:0007669"/>
    <property type="project" value="UniProtKB-EC"/>
</dbReference>
<dbReference type="PROSITE" id="PS50999">
    <property type="entry name" value="COX2_TM"/>
    <property type="match status" value="1"/>
</dbReference>
<dbReference type="EMBL" id="SRSF01000001">
    <property type="protein sequence ID" value="THH42117.1"/>
    <property type="molecule type" value="Genomic_DNA"/>
</dbReference>
<dbReference type="InterPro" id="IPR006665">
    <property type="entry name" value="OmpA-like"/>
</dbReference>
<dbReference type="PANTHER" id="PTHR22888:SF9">
    <property type="entry name" value="CYTOCHROME C OXIDASE SUBUNIT 2"/>
    <property type="match status" value="1"/>
</dbReference>
<keyword evidence="5 11" id="KW-0812">Transmembrane</keyword>
<evidence type="ECO:0000256" key="1">
    <source>
        <dbReference type="ARBA" id="ARBA00004141"/>
    </source>
</evidence>
<evidence type="ECO:0000259" key="16">
    <source>
        <dbReference type="PROSITE" id="PS51123"/>
    </source>
</evidence>
<dbReference type="InterPro" id="IPR002429">
    <property type="entry name" value="CcO_II-like_C"/>
</dbReference>
<dbReference type="PROSITE" id="PS50857">
    <property type="entry name" value="COX2_CUA"/>
    <property type="match status" value="1"/>
</dbReference>
<evidence type="ECO:0000256" key="5">
    <source>
        <dbReference type="ARBA" id="ARBA00022692"/>
    </source>
</evidence>
<keyword evidence="9 10" id="KW-0472">Membrane</keyword>
<keyword evidence="17" id="KW-0966">Cell projection</keyword>
<dbReference type="InterPro" id="IPR036737">
    <property type="entry name" value="OmpA-like_sf"/>
</dbReference>
<evidence type="ECO:0000256" key="8">
    <source>
        <dbReference type="ARBA" id="ARBA00022989"/>
    </source>
</evidence>
<feature type="domain" description="OmpA-like" evidence="16">
    <location>
        <begin position="366"/>
        <end position="482"/>
    </location>
</feature>
<organism evidence="17 18">
    <name type="scientific">Neolewinella litorea</name>
    <dbReference type="NCBI Taxonomy" id="2562452"/>
    <lineage>
        <taxon>Bacteria</taxon>
        <taxon>Pseudomonadati</taxon>
        <taxon>Bacteroidota</taxon>
        <taxon>Saprospiria</taxon>
        <taxon>Saprospirales</taxon>
        <taxon>Lewinellaceae</taxon>
        <taxon>Neolewinella</taxon>
    </lineage>
</organism>
<evidence type="ECO:0000259" key="15">
    <source>
        <dbReference type="PROSITE" id="PS50999"/>
    </source>
</evidence>
<feature type="transmembrane region" description="Helical" evidence="13">
    <location>
        <begin position="80"/>
        <end position="101"/>
    </location>
</feature>
<dbReference type="PROSITE" id="PS51123">
    <property type="entry name" value="OMPA_2"/>
    <property type="match status" value="1"/>
</dbReference>
<accession>A0A4S4NSB4</accession>
<comment type="cofactor">
    <cofactor evidence="12">
        <name>Cu cation</name>
        <dbReference type="ChEBI" id="CHEBI:23378"/>
    </cofactor>
    <text evidence="12">Binds a copper A center.</text>
</comment>
<evidence type="ECO:0000256" key="9">
    <source>
        <dbReference type="ARBA" id="ARBA00023136"/>
    </source>
</evidence>
<keyword evidence="3 11" id="KW-0813">Transport</keyword>
<dbReference type="AlphaFoldDB" id="A0A4S4NSB4"/>
<comment type="subcellular location">
    <subcellularLocation>
        <location evidence="11">Cell membrane</location>
        <topology evidence="11">Multi-pass membrane protein</topology>
    </subcellularLocation>
    <subcellularLocation>
        <location evidence="1">Membrane</location>
        <topology evidence="1">Multi-pass membrane protein</topology>
    </subcellularLocation>
</comment>
<dbReference type="Gene3D" id="2.60.40.420">
    <property type="entry name" value="Cupredoxins - blue copper proteins"/>
    <property type="match status" value="1"/>
</dbReference>
<dbReference type="EC" id="7.1.1.9" evidence="12"/>
<evidence type="ECO:0000256" key="6">
    <source>
        <dbReference type="ARBA" id="ARBA00022967"/>
    </source>
</evidence>
<dbReference type="Pfam" id="PF02790">
    <property type="entry name" value="COX2_TM"/>
    <property type="match status" value="1"/>
</dbReference>
<keyword evidence="8 13" id="KW-1133">Transmembrane helix</keyword>
<comment type="caution">
    <text evidence="17">The sequence shown here is derived from an EMBL/GenBank/DDBJ whole genome shotgun (WGS) entry which is preliminary data.</text>
</comment>
<evidence type="ECO:0000256" key="10">
    <source>
        <dbReference type="PROSITE-ProRule" id="PRU00473"/>
    </source>
</evidence>
<evidence type="ECO:0000256" key="7">
    <source>
        <dbReference type="ARBA" id="ARBA00022982"/>
    </source>
</evidence>
<dbReference type="GO" id="GO:0005886">
    <property type="term" value="C:plasma membrane"/>
    <property type="evidence" value="ECO:0007669"/>
    <property type="project" value="UniProtKB-SubCell"/>
</dbReference>
<dbReference type="CDD" id="cd07185">
    <property type="entry name" value="OmpA_C-like"/>
    <property type="match status" value="1"/>
</dbReference>
<dbReference type="InterPro" id="IPR036257">
    <property type="entry name" value="Cyt_c_oxidase_su2_TM_sf"/>
</dbReference>